<dbReference type="PROSITE" id="PS51276">
    <property type="entry name" value="PEPTIDASE_C56_PFPI"/>
    <property type="match status" value="1"/>
</dbReference>
<feature type="domain" description="DJ-1/PfpI" evidence="2">
    <location>
        <begin position="6"/>
        <end position="174"/>
    </location>
</feature>
<reference evidence="4" key="1">
    <citation type="journal article" date="2019" name="Int. J. Syst. Evol. Microbiol.">
        <title>The Global Catalogue of Microorganisms (GCM) 10K type strain sequencing project: providing services to taxonomists for standard genome sequencing and annotation.</title>
        <authorList>
            <consortium name="The Broad Institute Genomics Platform"/>
            <consortium name="The Broad Institute Genome Sequencing Center for Infectious Disease"/>
            <person name="Wu L."/>
            <person name="Ma J."/>
        </authorList>
    </citation>
    <scope>NUCLEOTIDE SEQUENCE [LARGE SCALE GENOMIC DNA]</scope>
    <source>
        <strain evidence="4">TISTR 1511</strain>
    </source>
</reference>
<comment type="caution">
    <text evidence="3">The sequence shown here is derived from an EMBL/GenBank/DDBJ whole genome shotgun (WGS) entry which is preliminary data.</text>
</comment>
<evidence type="ECO:0000313" key="4">
    <source>
        <dbReference type="Proteomes" id="UP001597453"/>
    </source>
</evidence>
<evidence type="ECO:0000256" key="1">
    <source>
        <dbReference type="ARBA" id="ARBA00008542"/>
    </source>
</evidence>
<proteinExistence type="inferred from homology"/>
<organism evidence="3 4">
    <name type="scientific">Gulosibacter bifidus</name>
    <dbReference type="NCBI Taxonomy" id="272239"/>
    <lineage>
        <taxon>Bacteria</taxon>
        <taxon>Bacillati</taxon>
        <taxon>Actinomycetota</taxon>
        <taxon>Actinomycetes</taxon>
        <taxon>Micrococcales</taxon>
        <taxon>Microbacteriaceae</taxon>
        <taxon>Gulosibacter</taxon>
    </lineage>
</organism>
<dbReference type="RefSeq" id="WP_066055508.1">
    <property type="nucleotide sequence ID" value="NZ_JBHUNF010000001.1"/>
</dbReference>
<name>A0ABW5RF56_9MICO</name>
<gene>
    <name evidence="3" type="ORF">ACFSUQ_00100</name>
</gene>
<dbReference type="InterPro" id="IPR006286">
    <property type="entry name" value="C56_PfpI-like"/>
</dbReference>
<dbReference type="PANTHER" id="PTHR42733:SF12">
    <property type="entry name" value="PROTEINASE"/>
    <property type="match status" value="1"/>
</dbReference>
<keyword evidence="3" id="KW-0315">Glutamine amidotransferase</keyword>
<evidence type="ECO:0000313" key="3">
    <source>
        <dbReference type="EMBL" id="MFD2673712.1"/>
    </source>
</evidence>
<accession>A0ABW5RF56</accession>
<sequence>MTNSTKKIAFLVAAAGVEEIELTSPWQAMLDAGFTPALLSPEVGEVQAFNHLDRAGTFPVDVAVADAALEDYAALVLPGGVVNPDSLRCNADAVHFVREFVAVGKPVAAICHAPAVLIEADQVSGRMVTSWPSIRTDLNNAGAIVVDEPVVVDGNLITSRKPDDLQAFNTAIIEAVRGA</sequence>
<dbReference type="PANTHER" id="PTHR42733">
    <property type="entry name" value="DJ-1 PROTEIN"/>
    <property type="match status" value="1"/>
</dbReference>
<dbReference type="EMBL" id="JBHUNF010000001">
    <property type="protein sequence ID" value="MFD2673712.1"/>
    <property type="molecule type" value="Genomic_DNA"/>
</dbReference>
<dbReference type="InterPro" id="IPR029062">
    <property type="entry name" value="Class_I_gatase-like"/>
</dbReference>
<dbReference type="InterPro" id="IPR002818">
    <property type="entry name" value="DJ-1/PfpI"/>
</dbReference>
<keyword evidence="4" id="KW-1185">Reference proteome</keyword>
<dbReference type="SUPFAM" id="SSF52317">
    <property type="entry name" value="Class I glutamine amidotransferase-like"/>
    <property type="match status" value="1"/>
</dbReference>
<comment type="similarity">
    <text evidence="1">Belongs to the peptidase C56 family.</text>
</comment>
<dbReference type="Gene3D" id="3.40.50.880">
    <property type="match status" value="1"/>
</dbReference>
<protein>
    <submittedName>
        <fullName evidence="3">Type 1 glutamine amidotransferase domain-containing protein</fullName>
    </submittedName>
</protein>
<dbReference type="NCBIfam" id="TIGR01382">
    <property type="entry name" value="PfpI"/>
    <property type="match status" value="1"/>
</dbReference>
<dbReference type="CDD" id="cd03134">
    <property type="entry name" value="GATase1_PfpI_like"/>
    <property type="match status" value="1"/>
</dbReference>
<evidence type="ECO:0000259" key="2">
    <source>
        <dbReference type="Pfam" id="PF01965"/>
    </source>
</evidence>
<dbReference type="Proteomes" id="UP001597453">
    <property type="component" value="Unassembled WGS sequence"/>
</dbReference>
<dbReference type="Pfam" id="PF01965">
    <property type="entry name" value="DJ-1_PfpI"/>
    <property type="match status" value="1"/>
</dbReference>